<evidence type="ECO:0000313" key="3">
    <source>
        <dbReference type="Proteomes" id="UP001208938"/>
    </source>
</evidence>
<dbReference type="RefSeq" id="WP_264506435.1">
    <property type="nucleotide sequence ID" value="NZ_JAPDFL010000001.1"/>
</dbReference>
<feature type="compositionally biased region" description="Basic and acidic residues" evidence="1">
    <location>
        <begin position="96"/>
        <end position="124"/>
    </location>
</feature>
<reference evidence="2 3" key="1">
    <citation type="submission" date="2022-10" db="EMBL/GenBank/DDBJ databases">
        <title>Pararhodobacter sp. nov., isolated from marine algae.</title>
        <authorList>
            <person name="Choi B.J."/>
            <person name="Kim J.M."/>
            <person name="Lee J.K."/>
            <person name="Choi D.G."/>
            <person name="Jeon C.O."/>
        </authorList>
    </citation>
    <scope>NUCLEOTIDE SEQUENCE [LARGE SCALE GENOMIC DNA]</scope>
    <source>
        <strain evidence="2 3">ZQ420</strain>
    </source>
</reference>
<accession>A0ABT3H1A3</accession>
<gene>
    <name evidence="2" type="ORF">OKW52_15070</name>
</gene>
<keyword evidence="3" id="KW-1185">Reference proteome</keyword>
<evidence type="ECO:0000313" key="2">
    <source>
        <dbReference type="EMBL" id="MCW1933541.1"/>
    </source>
</evidence>
<proteinExistence type="predicted"/>
<feature type="region of interest" description="Disordered" evidence="1">
    <location>
        <begin position="88"/>
        <end position="157"/>
    </location>
</feature>
<dbReference type="EMBL" id="JAPDFL010000001">
    <property type="protein sequence ID" value="MCW1933541.1"/>
    <property type="molecule type" value="Genomic_DNA"/>
</dbReference>
<comment type="caution">
    <text evidence="2">The sequence shown here is derived from an EMBL/GenBank/DDBJ whole genome shotgun (WGS) entry which is preliminary data.</text>
</comment>
<organism evidence="2 3">
    <name type="scientific">Pararhodobacter zhoushanensis</name>
    <dbReference type="NCBI Taxonomy" id="2479545"/>
    <lineage>
        <taxon>Bacteria</taxon>
        <taxon>Pseudomonadati</taxon>
        <taxon>Pseudomonadota</taxon>
        <taxon>Alphaproteobacteria</taxon>
        <taxon>Rhodobacterales</taxon>
        <taxon>Paracoccaceae</taxon>
        <taxon>Pararhodobacter</taxon>
    </lineage>
</organism>
<evidence type="ECO:0000256" key="1">
    <source>
        <dbReference type="SAM" id="MobiDB-lite"/>
    </source>
</evidence>
<protein>
    <submittedName>
        <fullName evidence="2">DUF4177 domain-containing protein</fullName>
    </submittedName>
</protein>
<name>A0ABT3H1A3_9RHOB</name>
<dbReference type="Proteomes" id="UP001208938">
    <property type="component" value="Unassembled WGS sequence"/>
</dbReference>
<sequence>MLEYKVVPAPVRAVKSKGLKTTADRFANTLAERINAEAAGGWQFLRTESLPCEERSRFGAARVSQQVVMVFARELGAARPDAGAALAAAQEAVQSDEPREAPARLKLEPRREPVPEPAARRQEPLFRSGAMLRADAAQRPEPVLRPLNTADETGTAD</sequence>